<dbReference type="SUPFAM" id="SSF69572">
    <property type="entry name" value="Activating enzymes of the ubiquitin-like proteins"/>
    <property type="match status" value="1"/>
</dbReference>
<evidence type="ECO:0000313" key="4">
    <source>
        <dbReference type="Proteomes" id="UP000789396"/>
    </source>
</evidence>
<evidence type="ECO:0000259" key="2">
    <source>
        <dbReference type="PROSITE" id="PS50206"/>
    </source>
</evidence>
<protein>
    <submittedName>
        <fullName evidence="3">6998_t:CDS:1</fullName>
    </submittedName>
</protein>
<dbReference type="SUPFAM" id="SSF52821">
    <property type="entry name" value="Rhodanese/Cell cycle control phosphatase"/>
    <property type="match status" value="1"/>
</dbReference>
<dbReference type="OrthoDB" id="2404336at2759"/>
<accession>A0A9N8VYA4</accession>
<evidence type="ECO:0000256" key="1">
    <source>
        <dbReference type="SAM" id="Coils"/>
    </source>
</evidence>
<dbReference type="Gene3D" id="3.40.250.10">
    <property type="entry name" value="Rhodanese-like domain"/>
    <property type="match status" value="1"/>
</dbReference>
<keyword evidence="1" id="KW-0175">Coiled coil</keyword>
<dbReference type="Proteomes" id="UP000789396">
    <property type="component" value="Unassembled WGS sequence"/>
</dbReference>
<reference evidence="3" key="1">
    <citation type="submission" date="2021-06" db="EMBL/GenBank/DDBJ databases">
        <authorList>
            <person name="Kallberg Y."/>
            <person name="Tangrot J."/>
            <person name="Rosling A."/>
        </authorList>
    </citation>
    <scope>NUCLEOTIDE SEQUENCE</scope>
    <source>
        <strain evidence="3">IN212</strain>
    </source>
</reference>
<dbReference type="Pfam" id="PF00899">
    <property type="entry name" value="ThiF"/>
    <property type="match status" value="1"/>
</dbReference>
<feature type="coiled-coil region" evidence="1">
    <location>
        <begin position="10"/>
        <end position="44"/>
    </location>
</feature>
<comment type="caution">
    <text evidence="3">The sequence shown here is derived from an EMBL/GenBank/DDBJ whole genome shotgun (WGS) entry which is preliminary data.</text>
</comment>
<dbReference type="InterPro" id="IPR035985">
    <property type="entry name" value="Ubiquitin-activating_enz"/>
</dbReference>
<feature type="domain" description="Rhodanese" evidence="2">
    <location>
        <begin position="114"/>
        <end position="151"/>
    </location>
</feature>
<evidence type="ECO:0000313" key="3">
    <source>
        <dbReference type="EMBL" id="CAG8464552.1"/>
    </source>
</evidence>
<sequence length="153" mass="16838">MPSQTDKNEYDTLFELYSALKDENEQLKNKVKQLENQLICLQSLTNNKSILIVGAGGLGAPAALYLAAAGVGNELLCQLSYFALRAKGIPHVLIDVREPVQFDICNLPGSLSKGNDSQLAVQALKKTLQGEIKDVIGGLYRWAKDIDREFPIY</sequence>
<dbReference type="InterPro" id="IPR000594">
    <property type="entry name" value="ThiF_NAD_FAD-bd"/>
</dbReference>
<dbReference type="InterPro" id="IPR036873">
    <property type="entry name" value="Rhodanese-like_dom_sf"/>
</dbReference>
<dbReference type="InterPro" id="IPR001763">
    <property type="entry name" value="Rhodanese-like_dom"/>
</dbReference>
<proteinExistence type="predicted"/>
<gene>
    <name evidence="3" type="ORF">RFULGI_LOCUS834</name>
</gene>
<dbReference type="Gene3D" id="3.40.50.720">
    <property type="entry name" value="NAD(P)-binding Rossmann-like Domain"/>
    <property type="match status" value="1"/>
</dbReference>
<keyword evidence="4" id="KW-1185">Reference proteome</keyword>
<organism evidence="3 4">
    <name type="scientific">Racocetra fulgida</name>
    <dbReference type="NCBI Taxonomy" id="60492"/>
    <lineage>
        <taxon>Eukaryota</taxon>
        <taxon>Fungi</taxon>
        <taxon>Fungi incertae sedis</taxon>
        <taxon>Mucoromycota</taxon>
        <taxon>Glomeromycotina</taxon>
        <taxon>Glomeromycetes</taxon>
        <taxon>Diversisporales</taxon>
        <taxon>Gigasporaceae</taxon>
        <taxon>Racocetra</taxon>
    </lineage>
</organism>
<name>A0A9N8VYA4_9GLOM</name>
<dbReference type="PROSITE" id="PS50206">
    <property type="entry name" value="RHODANESE_3"/>
    <property type="match status" value="1"/>
</dbReference>
<dbReference type="EMBL" id="CAJVPZ010000417">
    <property type="protein sequence ID" value="CAG8464552.1"/>
    <property type="molecule type" value="Genomic_DNA"/>
</dbReference>
<dbReference type="AlphaFoldDB" id="A0A9N8VYA4"/>
<dbReference type="GO" id="GO:0008641">
    <property type="term" value="F:ubiquitin-like modifier activating enzyme activity"/>
    <property type="evidence" value="ECO:0007669"/>
    <property type="project" value="InterPro"/>
</dbReference>